<reference evidence="1" key="1">
    <citation type="journal article" date="2021" name="PeerJ">
        <title>Extensive microbial diversity within the chicken gut microbiome revealed by metagenomics and culture.</title>
        <authorList>
            <person name="Gilroy R."/>
            <person name="Ravi A."/>
            <person name="Getino M."/>
            <person name="Pursley I."/>
            <person name="Horton D.L."/>
            <person name="Alikhan N.F."/>
            <person name="Baker D."/>
            <person name="Gharbi K."/>
            <person name="Hall N."/>
            <person name="Watson M."/>
            <person name="Adriaenssens E.M."/>
            <person name="Foster-Nyarko E."/>
            <person name="Jarju S."/>
            <person name="Secka A."/>
            <person name="Antonio M."/>
            <person name="Oren A."/>
            <person name="Chaudhuri R.R."/>
            <person name="La Ragione R."/>
            <person name="Hildebrand F."/>
            <person name="Pallen M.J."/>
        </authorList>
    </citation>
    <scope>NUCLEOTIDE SEQUENCE</scope>
    <source>
        <strain evidence="1">ChiBcec1-1093</strain>
    </source>
</reference>
<dbReference type="Proteomes" id="UP000824101">
    <property type="component" value="Unassembled WGS sequence"/>
</dbReference>
<dbReference type="AlphaFoldDB" id="A0A9D2GGC2"/>
<sequence length="73" mass="8529">MFKKSFWVPYEDSTVYPTSEKARQAIMKYCEESGETCRFSGDDEVEINGKTYEIYRGYENGSRGNYGIKCKEK</sequence>
<reference evidence="1" key="2">
    <citation type="submission" date="2021-04" db="EMBL/GenBank/DDBJ databases">
        <authorList>
            <person name="Gilroy R."/>
        </authorList>
    </citation>
    <scope>NUCLEOTIDE SEQUENCE</scope>
    <source>
        <strain evidence="1">ChiBcec1-1093</strain>
    </source>
</reference>
<gene>
    <name evidence="1" type="ORF">IAA17_05320</name>
</gene>
<accession>A0A9D2GGC2</accession>
<dbReference type="EMBL" id="DXBC01000080">
    <property type="protein sequence ID" value="HIZ79189.1"/>
    <property type="molecule type" value="Genomic_DNA"/>
</dbReference>
<proteinExistence type="predicted"/>
<evidence type="ECO:0000313" key="2">
    <source>
        <dbReference type="Proteomes" id="UP000824101"/>
    </source>
</evidence>
<evidence type="ECO:0000313" key="1">
    <source>
        <dbReference type="EMBL" id="HIZ79189.1"/>
    </source>
</evidence>
<organism evidence="1 2">
    <name type="scientific">Candidatus Lachnoclostridium stercorigallinarum</name>
    <dbReference type="NCBI Taxonomy" id="2838634"/>
    <lineage>
        <taxon>Bacteria</taxon>
        <taxon>Bacillati</taxon>
        <taxon>Bacillota</taxon>
        <taxon>Clostridia</taxon>
        <taxon>Lachnospirales</taxon>
        <taxon>Lachnospiraceae</taxon>
    </lineage>
</organism>
<comment type="caution">
    <text evidence="1">The sequence shown here is derived from an EMBL/GenBank/DDBJ whole genome shotgun (WGS) entry which is preliminary data.</text>
</comment>
<protein>
    <submittedName>
        <fullName evidence="1">DUF4318 domain-containing protein</fullName>
    </submittedName>
</protein>
<name>A0A9D2GGC2_9FIRM</name>